<dbReference type="InterPro" id="IPR007208">
    <property type="entry name" value="MrpF/PhaF-like"/>
</dbReference>
<reference evidence="9 10" key="1">
    <citation type="submission" date="2016-11" db="EMBL/GenBank/DDBJ databases">
        <authorList>
            <person name="Jaros S."/>
            <person name="Januszkiewicz K."/>
            <person name="Wedrychowicz H."/>
        </authorList>
    </citation>
    <scope>NUCLEOTIDE SEQUENCE [LARGE SCALE GENOMIC DNA]</scope>
    <source>
        <strain evidence="9 10">DSM 8605</strain>
    </source>
</reference>
<evidence type="ECO:0000313" key="10">
    <source>
        <dbReference type="Proteomes" id="UP000184447"/>
    </source>
</evidence>
<evidence type="ECO:0000256" key="6">
    <source>
        <dbReference type="ARBA" id="ARBA00022989"/>
    </source>
</evidence>
<dbReference type="PANTHER" id="PTHR34702:SF1">
    <property type="entry name" value="NA(+)_H(+) ANTIPORTER SUBUNIT F"/>
    <property type="match status" value="1"/>
</dbReference>
<dbReference type="GO" id="GO:0005886">
    <property type="term" value="C:plasma membrane"/>
    <property type="evidence" value="ECO:0007669"/>
    <property type="project" value="UniProtKB-SubCell"/>
</dbReference>
<sequence length="88" mass="9501">MNNILVFSSIFLAVTILLCMYRAVKGPSVEDILVAVNVVGTKTIVLILIASFIMNETYFVDVALVYALISFIASVVISKSIETEGGEV</sequence>
<evidence type="ECO:0000256" key="7">
    <source>
        <dbReference type="ARBA" id="ARBA00023136"/>
    </source>
</evidence>
<evidence type="ECO:0000256" key="2">
    <source>
        <dbReference type="ARBA" id="ARBA00009212"/>
    </source>
</evidence>
<dbReference type="PANTHER" id="PTHR34702">
    <property type="entry name" value="NA(+)/H(+) ANTIPORTER SUBUNIT F1"/>
    <property type="match status" value="1"/>
</dbReference>
<dbReference type="Proteomes" id="UP000184447">
    <property type="component" value="Unassembled WGS sequence"/>
</dbReference>
<feature type="transmembrane region" description="Helical" evidence="8">
    <location>
        <begin position="6"/>
        <end position="24"/>
    </location>
</feature>
<evidence type="ECO:0000256" key="8">
    <source>
        <dbReference type="SAM" id="Phobius"/>
    </source>
</evidence>
<comment type="similarity">
    <text evidence="2">Belongs to the CPA3 antiporters (TC 2.A.63) subunit F family.</text>
</comment>
<dbReference type="OrthoDB" id="9799958at2"/>
<evidence type="ECO:0000256" key="1">
    <source>
        <dbReference type="ARBA" id="ARBA00004651"/>
    </source>
</evidence>
<evidence type="ECO:0000256" key="5">
    <source>
        <dbReference type="ARBA" id="ARBA00022692"/>
    </source>
</evidence>
<evidence type="ECO:0000256" key="3">
    <source>
        <dbReference type="ARBA" id="ARBA00022448"/>
    </source>
</evidence>
<keyword evidence="5 8" id="KW-0812">Transmembrane</keyword>
<dbReference type="Pfam" id="PF04066">
    <property type="entry name" value="MrpF_PhaF"/>
    <property type="match status" value="1"/>
</dbReference>
<keyword evidence="6 8" id="KW-1133">Transmembrane helix</keyword>
<organism evidence="9 10">
    <name type="scientific">Clostridium grantii DSM 8605</name>
    <dbReference type="NCBI Taxonomy" id="1121316"/>
    <lineage>
        <taxon>Bacteria</taxon>
        <taxon>Bacillati</taxon>
        <taxon>Bacillota</taxon>
        <taxon>Clostridia</taxon>
        <taxon>Eubacteriales</taxon>
        <taxon>Clostridiaceae</taxon>
        <taxon>Clostridium</taxon>
    </lineage>
</organism>
<name>A0A1M5UIW4_9CLOT</name>
<dbReference type="AlphaFoldDB" id="A0A1M5UIW4"/>
<keyword evidence="7 8" id="KW-0472">Membrane</keyword>
<proteinExistence type="inferred from homology"/>
<gene>
    <name evidence="9" type="ORF">SAMN02745207_01758</name>
</gene>
<comment type="subcellular location">
    <subcellularLocation>
        <location evidence="1">Cell membrane</location>
        <topology evidence="1">Multi-pass membrane protein</topology>
    </subcellularLocation>
</comment>
<dbReference type="STRING" id="1121316.SAMN02745207_01758"/>
<dbReference type="RefSeq" id="WP_073338066.1">
    <property type="nucleotide sequence ID" value="NZ_FQXM01000008.1"/>
</dbReference>
<dbReference type="GO" id="GO:0015385">
    <property type="term" value="F:sodium:proton antiporter activity"/>
    <property type="evidence" value="ECO:0007669"/>
    <property type="project" value="TreeGrafter"/>
</dbReference>
<feature type="transmembrane region" description="Helical" evidence="8">
    <location>
        <begin position="58"/>
        <end position="77"/>
    </location>
</feature>
<evidence type="ECO:0000313" key="9">
    <source>
        <dbReference type="EMBL" id="SHH62919.1"/>
    </source>
</evidence>
<dbReference type="EMBL" id="FQXM01000008">
    <property type="protein sequence ID" value="SHH62919.1"/>
    <property type="molecule type" value="Genomic_DNA"/>
</dbReference>
<accession>A0A1M5UIW4</accession>
<keyword evidence="10" id="KW-1185">Reference proteome</keyword>
<feature type="transmembrane region" description="Helical" evidence="8">
    <location>
        <begin position="31"/>
        <end position="52"/>
    </location>
</feature>
<keyword evidence="4" id="KW-1003">Cell membrane</keyword>
<protein>
    <submittedName>
        <fullName evidence="9">Multisubunit sodium/proton antiporter, MrpF subunit</fullName>
    </submittedName>
</protein>
<evidence type="ECO:0000256" key="4">
    <source>
        <dbReference type="ARBA" id="ARBA00022475"/>
    </source>
</evidence>
<keyword evidence="3" id="KW-0813">Transport</keyword>